<gene>
    <name evidence="3" type="ORF">COT98_04500</name>
</gene>
<dbReference type="EMBL" id="PFAQ01000061">
    <property type="protein sequence ID" value="PIT94278.1"/>
    <property type="molecule type" value="Genomic_DNA"/>
</dbReference>
<name>A0A2M6WNA1_9BACT</name>
<feature type="transmembrane region" description="Helical" evidence="1">
    <location>
        <begin position="48"/>
        <end position="66"/>
    </location>
</feature>
<keyword evidence="1" id="KW-0472">Membrane</keyword>
<evidence type="ECO:0000259" key="2">
    <source>
        <dbReference type="Pfam" id="PF01610"/>
    </source>
</evidence>
<protein>
    <recommendedName>
        <fullName evidence="2">Transposase IS204/IS1001/IS1096/IS1165 DDE domain-containing protein</fullName>
    </recommendedName>
</protein>
<evidence type="ECO:0000313" key="4">
    <source>
        <dbReference type="Proteomes" id="UP000228900"/>
    </source>
</evidence>
<comment type="caution">
    <text evidence="3">The sequence shown here is derived from an EMBL/GenBank/DDBJ whole genome shotgun (WGS) entry which is preliminary data.</text>
</comment>
<feature type="domain" description="Transposase IS204/IS1001/IS1096/IS1165 DDE" evidence="2">
    <location>
        <begin position="2"/>
        <end position="50"/>
    </location>
</feature>
<proteinExistence type="predicted"/>
<dbReference type="Pfam" id="PF01610">
    <property type="entry name" value="DDE_Tnp_ISL3"/>
    <property type="match status" value="1"/>
</dbReference>
<accession>A0A2M6WNA1</accession>
<evidence type="ECO:0000313" key="3">
    <source>
        <dbReference type="EMBL" id="PIT94278.1"/>
    </source>
</evidence>
<dbReference type="Proteomes" id="UP000228900">
    <property type="component" value="Unassembled WGS sequence"/>
</dbReference>
<keyword evidence="1" id="KW-1133">Transmembrane helix</keyword>
<sequence>MSKTLRNWGTEILNYFNCQITNAYTEELHTKYKLIKRKSFGFRNVETYVRKLILGLFPFAILWSYTHLST</sequence>
<keyword evidence="1" id="KW-0812">Transmembrane</keyword>
<dbReference type="AlphaFoldDB" id="A0A2M6WNA1"/>
<dbReference type="InterPro" id="IPR002560">
    <property type="entry name" value="Transposase_DDE"/>
</dbReference>
<reference evidence="4" key="1">
    <citation type="submission" date="2017-09" db="EMBL/GenBank/DDBJ databases">
        <title>Depth-based differentiation of microbial function through sediment-hosted aquifers and enrichment of novel symbionts in the deep terrestrial subsurface.</title>
        <authorList>
            <person name="Probst A.J."/>
            <person name="Ladd B."/>
            <person name="Jarett J.K."/>
            <person name="Geller-Mcgrath D.E."/>
            <person name="Sieber C.M.K."/>
            <person name="Emerson J.B."/>
            <person name="Anantharaman K."/>
            <person name="Thomas B.C."/>
            <person name="Malmstrom R."/>
            <person name="Stieglmeier M."/>
            <person name="Klingl A."/>
            <person name="Woyke T."/>
            <person name="Ryan C.M."/>
            <person name="Banfield J.F."/>
        </authorList>
    </citation>
    <scope>NUCLEOTIDE SEQUENCE [LARGE SCALE GENOMIC DNA]</scope>
</reference>
<organism evidence="3 4">
    <name type="scientific">Candidatus Falkowbacteria bacterium CG10_big_fil_rev_8_21_14_0_10_39_9</name>
    <dbReference type="NCBI Taxonomy" id="1974566"/>
    <lineage>
        <taxon>Bacteria</taxon>
        <taxon>Candidatus Falkowiibacteriota</taxon>
    </lineage>
</organism>
<evidence type="ECO:0000256" key="1">
    <source>
        <dbReference type="SAM" id="Phobius"/>
    </source>
</evidence>